<evidence type="ECO:0000313" key="1">
    <source>
        <dbReference type="EMBL" id="CUX34317.1"/>
    </source>
</evidence>
<evidence type="ECO:0000313" key="2">
    <source>
        <dbReference type="Proteomes" id="UP000191988"/>
    </source>
</evidence>
<keyword evidence="2" id="KW-1185">Reference proteome</keyword>
<protein>
    <submittedName>
        <fullName evidence="1">Uncharacterized protein</fullName>
    </submittedName>
</protein>
<name>A0A1S7QBJ8_9HYPH</name>
<dbReference type="AlphaFoldDB" id="A0A1S7QBJ8"/>
<reference evidence="2" key="1">
    <citation type="submission" date="2016-01" db="EMBL/GenBank/DDBJ databases">
        <authorList>
            <person name="Regsiter A."/>
            <person name="william w."/>
        </authorList>
    </citation>
    <scope>NUCLEOTIDE SEQUENCE [LARGE SCALE GENOMIC DNA]</scope>
    <source>
        <strain evidence="2">CFBP 6623</strain>
    </source>
</reference>
<organism evidence="1 2">
    <name type="scientific">Agrobacterium tomkonis CFBP 6623</name>
    <dbReference type="NCBI Taxonomy" id="1183432"/>
    <lineage>
        <taxon>Bacteria</taxon>
        <taxon>Pseudomonadati</taxon>
        <taxon>Pseudomonadota</taxon>
        <taxon>Alphaproteobacteria</taxon>
        <taxon>Hyphomicrobiales</taxon>
        <taxon>Rhizobiaceae</taxon>
        <taxon>Rhizobium/Agrobacterium group</taxon>
        <taxon>Agrobacterium</taxon>
        <taxon>Agrobacterium tumefaciens complex</taxon>
    </lineage>
</organism>
<dbReference type="EMBL" id="FBWK01000037">
    <property type="protein sequence ID" value="CUX34317.1"/>
    <property type="molecule type" value="Genomic_DNA"/>
</dbReference>
<gene>
    <name evidence="1" type="ORF">AGR3A_Cc420195</name>
</gene>
<sequence>MPFLALVAGAQRLDDTARNGADVDGKEGFRRFLRQRVGGLECGSRVCLPVGQAQVHQVAPAVAVFGLAVAINNTHDAVRRVVSIEEDGGDCVLDFVRVVDDLEGFFLIEPEAGERERNTHHADLADIVATARAGIVFAAFDHVAVIANAALTQHAERDRNHAESLRDSAGREDSFELVHESPLLVTMMTRMHERCRESI</sequence>
<accession>A0A1S7QBJ8</accession>
<proteinExistence type="predicted"/>
<dbReference type="Proteomes" id="UP000191988">
    <property type="component" value="Unassembled WGS sequence"/>
</dbReference>